<evidence type="ECO:0000256" key="10">
    <source>
        <dbReference type="ARBA" id="ARBA00022840"/>
    </source>
</evidence>
<dbReference type="InterPro" id="IPR041062">
    <property type="entry name" value="Csm1_B"/>
</dbReference>
<evidence type="ECO:0000259" key="13">
    <source>
        <dbReference type="PROSITE" id="PS50887"/>
    </source>
</evidence>
<dbReference type="PROSITE" id="PS50887">
    <property type="entry name" value="GGDEF"/>
    <property type="match status" value="1"/>
</dbReference>
<evidence type="ECO:0000256" key="4">
    <source>
        <dbReference type="ARBA" id="ARBA00022679"/>
    </source>
</evidence>
<dbReference type="InterPro" id="IPR000160">
    <property type="entry name" value="GGDEF_dom"/>
</dbReference>
<keyword evidence="5" id="KW-0540">Nuclease</keyword>
<dbReference type="InterPro" id="IPR013408">
    <property type="entry name" value="Cas10/Csm1"/>
</dbReference>
<dbReference type="Pfam" id="PF22335">
    <property type="entry name" value="Cas10-Cmr2_palm2"/>
    <property type="match status" value="1"/>
</dbReference>
<keyword evidence="10" id="KW-0067">ATP-binding</keyword>
<keyword evidence="8" id="KW-0378">Hydrolase</keyword>
<dbReference type="GO" id="GO:0005524">
    <property type="term" value="F:ATP binding"/>
    <property type="evidence" value="ECO:0007669"/>
    <property type="project" value="UniProtKB-KW"/>
</dbReference>
<name>A0A6B1D947_9CHLR</name>
<dbReference type="Gene3D" id="3.30.70.270">
    <property type="match status" value="1"/>
</dbReference>
<dbReference type="InterPro" id="IPR052117">
    <property type="entry name" value="Cas10/Csm1_subtype-III-A"/>
</dbReference>
<evidence type="ECO:0000256" key="12">
    <source>
        <dbReference type="ARBA" id="ARBA00032922"/>
    </source>
</evidence>
<sequence length="856" mass="96364">MTDELTDQLALAGLIHDIGKFMLRAAVSGNFTWDMETQGDFGYRHAMLSAAFAEQYIPEPWRSRVKNMAGNHHRPQSREDLIVSLADMLSAGEGNDGTEDEDPRVQHRRQLLSIFSVLEADRIGQSETERRYLPLRPLAVERNVLFPQKEAEEEESWHAYAKLWESFERDLQRLKAAHDADPDLPSYLESLLLLMQRYLWCVPSACYRNLPDISLYDHGRTTAALAAVLNRAEVDDVTLTRWRSNPQAVDDNLALLVGGDISGVQDFIYTITARGATPTLRGRSFYLQMLTDALARFLLRRLELPVTNLIYAGGGSFFLLARPGDAKRLPGIQREISRILLQQHGGELYAALADVPVAGRKFFGDSMSRKWDDLHEALRRKKLRRFAELDDELAALFEPIGHGGNEDRQCQVCGQEHAETKPEGEPGAESIRKCPSCLAFEKLGDDLRNARYLVLEETELTDSQPFDPERPAGTWRETLERLGLRIAICENAPQQNSETRRHVFALDDKTASGLHPLSRVVVGRRFLVNLVPTLTEADRSELRQIMTPAEWEELPPAGKVKSFSALENQSTGIKRLGILRMDVDNLGQLFQNGFGQRATLSRIAALSFAVSLYFDGWVSQVVNEVNRTDEQGRDRIYTIYSGGDDLFFVGSWDAMIELAVRIRADLTAYAARHPGIHASAGVVLVGGKYPLSQAAQDAAGAEEAAKNLVWWNGDIKKQKDAISFLGTPLPWRTFGLETDRAGNLETAHGLMHTLVKLCSDENRDTAAPRAFVRALTDIHRQYADAQEKWRKDQADSEWRDRDQVLLGPWAWRAAYALNRAKVDGAKEIEDMLCSSDYRMMEWLGVAAGWADLYIRR</sequence>
<dbReference type="GO" id="GO:0004527">
    <property type="term" value="F:exonuclease activity"/>
    <property type="evidence" value="ECO:0007669"/>
    <property type="project" value="UniProtKB-KW"/>
</dbReference>
<dbReference type="Gene3D" id="1.10.3210.10">
    <property type="entry name" value="Hypothetical protein af1432"/>
    <property type="match status" value="1"/>
</dbReference>
<reference evidence="14" key="1">
    <citation type="submission" date="2019-09" db="EMBL/GenBank/DDBJ databases">
        <title>Characterisation of the sponge microbiome using genome-centric metagenomics.</title>
        <authorList>
            <person name="Engelberts J.P."/>
            <person name="Robbins S.J."/>
            <person name="De Goeij J.M."/>
            <person name="Aranda M."/>
            <person name="Bell S.C."/>
            <person name="Webster N.S."/>
        </authorList>
    </citation>
    <scope>NUCLEOTIDE SEQUENCE</scope>
    <source>
        <strain evidence="14">SB0661_bin_32</strain>
    </source>
</reference>
<evidence type="ECO:0000313" key="14">
    <source>
        <dbReference type="EMBL" id="MYC95647.1"/>
    </source>
</evidence>
<feature type="domain" description="GGDEF" evidence="13">
    <location>
        <begin position="574"/>
        <end position="721"/>
    </location>
</feature>
<accession>A0A6B1D947</accession>
<evidence type="ECO:0000256" key="7">
    <source>
        <dbReference type="ARBA" id="ARBA00022759"/>
    </source>
</evidence>
<organism evidence="14">
    <name type="scientific">Caldilineaceae bacterium SB0661_bin_32</name>
    <dbReference type="NCBI Taxonomy" id="2605255"/>
    <lineage>
        <taxon>Bacteria</taxon>
        <taxon>Bacillati</taxon>
        <taxon>Chloroflexota</taxon>
        <taxon>Caldilineae</taxon>
        <taxon>Caldilineales</taxon>
        <taxon>Caldilineaceae</taxon>
    </lineage>
</organism>
<dbReference type="GO" id="GO:0051607">
    <property type="term" value="P:defense response to virus"/>
    <property type="evidence" value="ECO:0007669"/>
    <property type="project" value="UniProtKB-KW"/>
</dbReference>
<dbReference type="EMBL" id="VXMH01000062">
    <property type="protein sequence ID" value="MYC95647.1"/>
    <property type="molecule type" value="Genomic_DNA"/>
</dbReference>
<dbReference type="GO" id="GO:0004519">
    <property type="term" value="F:endonuclease activity"/>
    <property type="evidence" value="ECO:0007669"/>
    <property type="project" value="UniProtKB-KW"/>
</dbReference>
<keyword evidence="11" id="KW-0051">Antiviral defense</keyword>
<evidence type="ECO:0000256" key="9">
    <source>
        <dbReference type="ARBA" id="ARBA00022839"/>
    </source>
</evidence>
<dbReference type="InterPro" id="IPR006674">
    <property type="entry name" value="HD_domain"/>
</dbReference>
<evidence type="ECO:0000256" key="5">
    <source>
        <dbReference type="ARBA" id="ARBA00022722"/>
    </source>
</evidence>
<gene>
    <name evidence="14" type="primary">cas10</name>
    <name evidence="14" type="ORF">F4X14_11815</name>
</gene>
<dbReference type="InterPro" id="IPR054767">
    <property type="entry name" value="Cas10-Cmr2_palm2"/>
</dbReference>
<comment type="caution">
    <text evidence="14">The sequence shown here is derived from an EMBL/GenBank/DDBJ whole genome shotgun (WGS) entry which is preliminary data.</text>
</comment>
<dbReference type="NCBIfam" id="TIGR02578">
    <property type="entry name" value="cas_TM1811_Csm1"/>
    <property type="match status" value="1"/>
</dbReference>
<evidence type="ECO:0000256" key="11">
    <source>
        <dbReference type="ARBA" id="ARBA00023118"/>
    </source>
</evidence>
<keyword evidence="7" id="KW-0255">Endonuclease</keyword>
<dbReference type="InterPro" id="IPR043128">
    <property type="entry name" value="Rev_trsase/Diguanyl_cyclase"/>
</dbReference>
<dbReference type="SUPFAM" id="SSF109604">
    <property type="entry name" value="HD-domain/PDEase-like"/>
    <property type="match status" value="1"/>
</dbReference>
<dbReference type="PANTHER" id="PTHR36528">
    <property type="entry name" value="CRISPR SYSTEM SINGLE-STRAND-SPECIFIC DEOXYRIBONUCLEASE CAS10/CSM1 (SUBTYPE III-A)"/>
    <property type="match status" value="1"/>
</dbReference>
<keyword evidence="9" id="KW-0269">Exonuclease</keyword>
<evidence type="ECO:0000256" key="6">
    <source>
        <dbReference type="ARBA" id="ARBA00022741"/>
    </source>
</evidence>
<protein>
    <recommendedName>
        <fullName evidence="3">CRISPR system single-strand-specific deoxyribonuclease Cas10/Csm1 (subtype III-A)</fullName>
    </recommendedName>
    <alternativeName>
        <fullName evidence="12">Cyclic oligoadenylate synthase</fullName>
    </alternativeName>
</protein>
<evidence type="ECO:0000256" key="3">
    <source>
        <dbReference type="ARBA" id="ARBA00014333"/>
    </source>
</evidence>
<dbReference type="PANTHER" id="PTHR36528:SF1">
    <property type="entry name" value="CRISPR SYSTEM SINGLE-STRAND-SPECIFIC DEOXYRIBONUCLEASE CAS10_CSM1 (SUBTYPE III-A)"/>
    <property type="match status" value="1"/>
</dbReference>
<keyword evidence="6" id="KW-0547">Nucleotide-binding</keyword>
<dbReference type="AlphaFoldDB" id="A0A6B1D947"/>
<dbReference type="Pfam" id="PF01966">
    <property type="entry name" value="HD"/>
    <property type="match status" value="1"/>
</dbReference>
<comment type="cofactor">
    <cofactor evidence="1">
        <name>a divalent metal cation</name>
        <dbReference type="ChEBI" id="CHEBI:60240"/>
    </cofactor>
</comment>
<evidence type="ECO:0000256" key="8">
    <source>
        <dbReference type="ARBA" id="ARBA00022801"/>
    </source>
</evidence>
<dbReference type="GO" id="GO:0016740">
    <property type="term" value="F:transferase activity"/>
    <property type="evidence" value="ECO:0007669"/>
    <property type="project" value="UniProtKB-KW"/>
</dbReference>
<evidence type="ECO:0000256" key="1">
    <source>
        <dbReference type="ARBA" id="ARBA00001968"/>
    </source>
</evidence>
<comment type="similarity">
    <text evidence="2">Belongs to the CRISPR-associated Cas10/Csm1 family.</text>
</comment>
<evidence type="ECO:0000256" key="2">
    <source>
        <dbReference type="ARBA" id="ARBA00005700"/>
    </source>
</evidence>
<keyword evidence="4" id="KW-0808">Transferase</keyword>
<dbReference type="Pfam" id="PF18211">
    <property type="entry name" value="Csm1_B"/>
    <property type="match status" value="1"/>
</dbReference>
<proteinExistence type="inferred from homology"/>